<dbReference type="SUPFAM" id="SSF143865">
    <property type="entry name" value="CorA soluble domain-like"/>
    <property type="match status" value="1"/>
</dbReference>
<evidence type="ECO:0000313" key="4">
    <source>
        <dbReference type="Proteomes" id="UP000593577"/>
    </source>
</evidence>
<dbReference type="PANTHER" id="PTHR47468:SF1">
    <property type="entry name" value="OS08G0130000 PROTEIN"/>
    <property type="match status" value="1"/>
</dbReference>
<protein>
    <submittedName>
        <fullName evidence="3">Uncharacterized protein</fullName>
    </submittedName>
</protein>
<comment type="caution">
    <text evidence="3">The sequence shown here is derived from an EMBL/GenBank/DDBJ whole genome shotgun (WGS) entry which is preliminary data.</text>
</comment>
<dbReference type="Pfam" id="PF01544">
    <property type="entry name" value="CorA"/>
    <property type="match status" value="1"/>
</dbReference>
<keyword evidence="2" id="KW-0812">Transmembrane</keyword>
<evidence type="ECO:0000313" key="3">
    <source>
        <dbReference type="EMBL" id="MBA0698154.1"/>
    </source>
</evidence>
<evidence type="ECO:0000256" key="1">
    <source>
        <dbReference type="SAM" id="Coils"/>
    </source>
</evidence>
<keyword evidence="4" id="KW-1185">Reference proteome</keyword>
<accession>A0A7J8YGJ5</accession>
<keyword evidence="1" id="KW-0175">Coiled coil</keyword>
<dbReference type="Gene3D" id="1.20.58.340">
    <property type="entry name" value="Magnesium transport protein CorA, transmembrane region"/>
    <property type="match status" value="1"/>
</dbReference>
<proteinExistence type="predicted"/>
<name>A0A7J8YGJ5_GOSAI</name>
<feature type="coiled-coil region" evidence="1">
    <location>
        <begin position="100"/>
        <end position="127"/>
    </location>
</feature>
<dbReference type="InterPro" id="IPR002523">
    <property type="entry name" value="MgTranspt_CorA/ZnTranspt_ZntB"/>
</dbReference>
<dbReference type="AlphaFoldDB" id="A0A7J8YGJ5"/>
<feature type="transmembrane region" description="Helical" evidence="2">
    <location>
        <begin position="229"/>
        <end position="251"/>
    </location>
</feature>
<organism evidence="3 4">
    <name type="scientific">Gossypium aridum</name>
    <name type="common">American cotton</name>
    <name type="synonym">Erioxylum aridum</name>
    <dbReference type="NCBI Taxonomy" id="34290"/>
    <lineage>
        <taxon>Eukaryota</taxon>
        <taxon>Viridiplantae</taxon>
        <taxon>Streptophyta</taxon>
        <taxon>Embryophyta</taxon>
        <taxon>Tracheophyta</taxon>
        <taxon>Spermatophyta</taxon>
        <taxon>Magnoliopsida</taxon>
        <taxon>eudicotyledons</taxon>
        <taxon>Gunneridae</taxon>
        <taxon>Pentapetalae</taxon>
        <taxon>rosids</taxon>
        <taxon>malvids</taxon>
        <taxon>Malvales</taxon>
        <taxon>Malvaceae</taxon>
        <taxon>Malvoideae</taxon>
        <taxon>Gossypium</taxon>
    </lineage>
</organism>
<reference evidence="3 4" key="1">
    <citation type="journal article" date="2019" name="Genome Biol. Evol.">
        <title>Insights into the evolution of the New World diploid cottons (Gossypium, subgenus Houzingenia) based on genome sequencing.</title>
        <authorList>
            <person name="Grover C.E."/>
            <person name="Arick M.A. 2nd"/>
            <person name="Thrash A."/>
            <person name="Conover J.L."/>
            <person name="Sanders W.S."/>
            <person name="Peterson D.G."/>
            <person name="Frelichowski J.E."/>
            <person name="Scheffler J.A."/>
            <person name="Scheffler B.E."/>
            <person name="Wendel J.F."/>
        </authorList>
    </citation>
    <scope>NUCLEOTIDE SEQUENCE [LARGE SCALE GENOMIC DNA]</scope>
    <source>
        <strain evidence="3">185</strain>
        <tissue evidence="3">Leaf</tissue>
    </source>
</reference>
<gene>
    <name evidence="3" type="ORF">Goari_021659</name>
</gene>
<feature type="transmembrane region" description="Helical" evidence="2">
    <location>
        <begin position="194"/>
        <end position="217"/>
    </location>
</feature>
<dbReference type="InterPro" id="IPR045861">
    <property type="entry name" value="CorA_cytoplasmic_dom"/>
</dbReference>
<sequence length="292" mass="33403">MNHSEEADNPVPKSVSNLVVHVIDTHVDHLQDVVTQLEMELDSVELELDQGGFALKKEMLDDRRFPKMHLNLQRLLQVIAHGEQVFPRVKEKCSSKHWFASEDINSLEELIGRLRRLKENVGFLANRVTAIQAGLDSWQSEQINRKLYYLSFLSIIFLPLSTITGGNNILILVSSVLPYELESDFSIDLRLPSLNYLAFVLNISVFGMNVGGVPWTVQKDPALKDGFRNVMVLCLAMLILVLLCFIFPALYSRLSAWRQRRSLRRNWSYNRRSFLRRSVGIQESGSGGYLKI</sequence>
<dbReference type="EMBL" id="JABFAA010000012">
    <property type="protein sequence ID" value="MBA0698154.1"/>
    <property type="molecule type" value="Genomic_DNA"/>
</dbReference>
<feature type="transmembrane region" description="Helical" evidence="2">
    <location>
        <begin position="147"/>
        <end position="173"/>
    </location>
</feature>
<keyword evidence="2" id="KW-0472">Membrane</keyword>
<evidence type="ECO:0000256" key="2">
    <source>
        <dbReference type="SAM" id="Phobius"/>
    </source>
</evidence>
<dbReference type="GO" id="GO:0016020">
    <property type="term" value="C:membrane"/>
    <property type="evidence" value="ECO:0007669"/>
    <property type="project" value="InterPro"/>
</dbReference>
<keyword evidence="2" id="KW-1133">Transmembrane helix</keyword>
<dbReference type="PANTHER" id="PTHR47468">
    <property type="entry name" value="OS08G0130000 PROTEIN"/>
    <property type="match status" value="1"/>
</dbReference>
<dbReference type="GO" id="GO:0046873">
    <property type="term" value="F:metal ion transmembrane transporter activity"/>
    <property type="evidence" value="ECO:0007669"/>
    <property type="project" value="InterPro"/>
</dbReference>
<dbReference type="Proteomes" id="UP000593577">
    <property type="component" value="Unassembled WGS sequence"/>
</dbReference>